<organism evidence="2 3">
    <name type="scientific">Rhypophila decipiens</name>
    <dbReference type="NCBI Taxonomy" id="261697"/>
    <lineage>
        <taxon>Eukaryota</taxon>
        <taxon>Fungi</taxon>
        <taxon>Dikarya</taxon>
        <taxon>Ascomycota</taxon>
        <taxon>Pezizomycotina</taxon>
        <taxon>Sordariomycetes</taxon>
        <taxon>Sordariomycetidae</taxon>
        <taxon>Sordariales</taxon>
        <taxon>Naviculisporaceae</taxon>
        <taxon>Rhypophila</taxon>
    </lineage>
</organism>
<dbReference type="EMBL" id="MU858231">
    <property type="protein sequence ID" value="KAK4208719.1"/>
    <property type="molecule type" value="Genomic_DNA"/>
</dbReference>
<gene>
    <name evidence="2" type="ORF">QBC37DRAFT_431437</name>
</gene>
<protein>
    <submittedName>
        <fullName evidence="2">Uncharacterized protein</fullName>
    </submittedName>
</protein>
<keyword evidence="3" id="KW-1185">Reference proteome</keyword>
<reference evidence="2" key="2">
    <citation type="submission" date="2023-05" db="EMBL/GenBank/DDBJ databases">
        <authorList>
            <consortium name="Lawrence Berkeley National Laboratory"/>
            <person name="Steindorff A."/>
            <person name="Hensen N."/>
            <person name="Bonometti L."/>
            <person name="Westerberg I."/>
            <person name="Brannstrom I.O."/>
            <person name="Guillou S."/>
            <person name="Cros-Aarteil S."/>
            <person name="Calhoun S."/>
            <person name="Haridas S."/>
            <person name="Kuo A."/>
            <person name="Mondo S."/>
            <person name="Pangilinan J."/>
            <person name="Riley R."/>
            <person name="Labutti K."/>
            <person name="Andreopoulos B."/>
            <person name="Lipzen A."/>
            <person name="Chen C."/>
            <person name="Yanf M."/>
            <person name="Daum C."/>
            <person name="Ng V."/>
            <person name="Clum A."/>
            <person name="Ohm R."/>
            <person name="Martin F."/>
            <person name="Silar P."/>
            <person name="Natvig D."/>
            <person name="Lalanne C."/>
            <person name="Gautier V."/>
            <person name="Ament-Velasquez S.L."/>
            <person name="Kruys A."/>
            <person name="Hutchinson M.I."/>
            <person name="Powell A.J."/>
            <person name="Barry K."/>
            <person name="Miller A.N."/>
            <person name="Grigoriev I.V."/>
            <person name="Debuchy R."/>
            <person name="Gladieux P."/>
            <person name="Thoren M.H."/>
            <person name="Johannesson H."/>
        </authorList>
    </citation>
    <scope>NUCLEOTIDE SEQUENCE</scope>
    <source>
        <strain evidence="2">PSN293</strain>
    </source>
</reference>
<feature type="compositionally biased region" description="Basic residues" evidence="1">
    <location>
        <begin position="265"/>
        <end position="284"/>
    </location>
</feature>
<feature type="region of interest" description="Disordered" evidence="1">
    <location>
        <begin position="103"/>
        <end position="301"/>
    </location>
</feature>
<evidence type="ECO:0000313" key="3">
    <source>
        <dbReference type="Proteomes" id="UP001301769"/>
    </source>
</evidence>
<accession>A0AAN7B3B5</accession>
<comment type="caution">
    <text evidence="2">The sequence shown here is derived from an EMBL/GenBank/DDBJ whole genome shotgun (WGS) entry which is preliminary data.</text>
</comment>
<feature type="compositionally biased region" description="Polar residues" evidence="1">
    <location>
        <begin position="118"/>
        <end position="128"/>
    </location>
</feature>
<dbReference type="AlphaFoldDB" id="A0AAN7B3B5"/>
<feature type="compositionally biased region" description="Basic and acidic residues" evidence="1">
    <location>
        <begin position="174"/>
        <end position="213"/>
    </location>
</feature>
<evidence type="ECO:0000313" key="2">
    <source>
        <dbReference type="EMBL" id="KAK4208719.1"/>
    </source>
</evidence>
<evidence type="ECO:0000256" key="1">
    <source>
        <dbReference type="SAM" id="MobiDB-lite"/>
    </source>
</evidence>
<feature type="compositionally biased region" description="Basic and acidic residues" evidence="1">
    <location>
        <begin position="227"/>
        <end position="242"/>
    </location>
</feature>
<reference evidence="2" key="1">
    <citation type="journal article" date="2023" name="Mol. Phylogenet. Evol.">
        <title>Genome-scale phylogeny and comparative genomics of the fungal order Sordariales.</title>
        <authorList>
            <person name="Hensen N."/>
            <person name="Bonometti L."/>
            <person name="Westerberg I."/>
            <person name="Brannstrom I.O."/>
            <person name="Guillou S."/>
            <person name="Cros-Aarteil S."/>
            <person name="Calhoun S."/>
            <person name="Haridas S."/>
            <person name="Kuo A."/>
            <person name="Mondo S."/>
            <person name="Pangilinan J."/>
            <person name="Riley R."/>
            <person name="LaButti K."/>
            <person name="Andreopoulos B."/>
            <person name="Lipzen A."/>
            <person name="Chen C."/>
            <person name="Yan M."/>
            <person name="Daum C."/>
            <person name="Ng V."/>
            <person name="Clum A."/>
            <person name="Steindorff A."/>
            <person name="Ohm R.A."/>
            <person name="Martin F."/>
            <person name="Silar P."/>
            <person name="Natvig D.O."/>
            <person name="Lalanne C."/>
            <person name="Gautier V."/>
            <person name="Ament-Velasquez S.L."/>
            <person name="Kruys A."/>
            <person name="Hutchinson M.I."/>
            <person name="Powell A.J."/>
            <person name="Barry K."/>
            <person name="Miller A.N."/>
            <person name="Grigoriev I.V."/>
            <person name="Debuchy R."/>
            <person name="Gladieux P."/>
            <person name="Hiltunen Thoren M."/>
            <person name="Johannesson H."/>
        </authorList>
    </citation>
    <scope>NUCLEOTIDE SEQUENCE</scope>
    <source>
        <strain evidence="2">PSN293</strain>
    </source>
</reference>
<feature type="compositionally biased region" description="Polar residues" evidence="1">
    <location>
        <begin position="215"/>
        <end position="224"/>
    </location>
</feature>
<feature type="compositionally biased region" description="Low complexity" evidence="1">
    <location>
        <begin position="136"/>
        <end position="164"/>
    </location>
</feature>
<proteinExistence type="predicted"/>
<dbReference type="Proteomes" id="UP001301769">
    <property type="component" value="Unassembled WGS sequence"/>
</dbReference>
<sequence length="301" mass="33539">MVQCNFLQLDSDYVLTVGFTTENDKDQFLKDRKIIRIQSSTETKLSFVINEDISMATLCKEYMVLKFKHKDASHRWLGYLGAIAERLIAEGKPHSSAIKISIQPTVPAKPNSKLPNEITPQPQQSGGNPQEKRQRQQQQQQQYSPTSPHPSSSDPKDASAPGPAHSGTSNVRGKGRDRNDQQDKGDDRKDNEVQNGDGGDKHGKGGDTGDYKSPKNPQETTGSMKKTLRDTFTKRHDTKEGANDNDVNLRNNKKDTSQSTLSIRTRSRSSSRKSYKKSSTKRKGKDVVRGNDGGPARWERG</sequence>
<name>A0AAN7B3B5_9PEZI</name>